<evidence type="ECO:0000256" key="1">
    <source>
        <dbReference type="SAM" id="MobiDB-lite"/>
    </source>
</evidence>
<dbReference type="Proteomes" id="UP001456368">
    <property type="component" value="Chromosome"/>
</dbReference>
<proteinExistence type="predicted"/>
<dbReference type="EMBL" id="CP141698">
    <property type="protein sequence ID" value="WYC67269.1"/>
    <property type="molecule type" value="Genomic_DNA"/>
</dbReference>
<organism evidence="2 3">
    <name type="scientific">Lactococcus petauri</name>
    <dbReference type="NCBI Taxonomy" id="1940789"/>
    <lineage>
        <taxon>Bacteria</taxon>
        <taxon>Bacillati</taxon>
        <taxon>Bacillota</taxon>
        <taxon>Bacilli</taxon>
        <taxon>Lactobacillales</taxon>
        <taxon>Streptococcaceae</taxon>
        <taxon>Lactococcus</taxon>
    </lineage>
</organism>
<feature type="compositionally biased region" description="Polar residues" evidence="1">
    <location>
        <begin position="303"/>
        <end position="314"/>
    </location>
</feature>
<dbReference type="InterPro" id="IPR006428">
    <property type="entry name" value="Portal_SPP1-type"/>
</dbReference>
<dbReference type="InterPro" id="IPR021145">
    <property type="entry name" value="Portal_protein_SPP1_Gp6-like"/>
</dbReference>
<feature type="region of interest" description="Disordered" evidence="1">
    <location>
        <begin position="291"/>
        <end position="314"/>
    </location>
</feature>
<feature type="region of interest" description="Disordered" evidence="1">
    <location>
        <begin position="498"/>
        <end position="531"/>
    </location>
</feature>
<sequence length="531" mass="61086">MDNKIEFLSNSRFKSYANNDFIMASEFFDKYKEDMANSEMTEKLEGYITTFLNSQLPRLNELKRYYLADNNIKYRDTGRDKNRADNKIASDWAKYITTFMQGYILGNPIEYGNDDEDLMEKIKDFQKVNNEDYHNGLLETDLSIYGRAYELIYSDEKSQPRLTKLQPENTFVVYDDTIAKNSLFGVRIYQIKYSESDCVSFVEVYTADKIYYYEANNLDFYGIEYKREAESKFQSVPINEYRNNEERTGDYEAVLDSIDAYDLSQSELANFQQDMSDAYLVIVGNPMTGTEPEYETDEEGNVKTDSNGNPIINENSSSDVLQSMMKARMLILDNNNDPDGPTPTAFYLTKTYDSSGMEAYKSRLVDDILRFTFTPDTSDQNFSGTQSGESMKYKLMGNDNLTKTKIRLLTKGIMRRLRLLGNFWKIGNATATKGKLKDETLDEINNTTIKFTPNIPQNEDEKVTVIKQLYGVVSDETLLTLLSSFTGVEAADELKRLKDEKENNQTDSTLNKGFSRADTLKQEESEDGQEE</sequence>
<accession>A0ABZ2SF72</accession>
<keyword evidence="3" id="KW-1185">Reference proteome</keyword>
<protein>
    <submittedName>
        <fullName evidence="2">Phage portal protein</fullName>
    </submittedName>
</protein>
<gene>
    <name evidence="2" type="ORF">VNN45_10295</name>
</gene>
<name>A0ABZ2SF72_9LACT</name>
<dbReference type="RefSeq" id="WP_019293269.1">
    <property type="nucleotide sequence ID" value="NZ_CP141697.1"/>
</dbReference>
<dbReference type="NCBIfam" id="TIGR01538">
    <property type="entry name" value="portal_SPP1"/>
    <property type="match status" value="1"/>
</dbReference>
<reference evidence="2 3" key="1">
    <citation type="submission" date="2023-12" db="EMBL/GenBank/DDBJ databases">
        <title>Redefining Piscine Lactococcosis.</title>
        <authorList>
            <person name="Heckman T.I."/>
            <person name="Yazdi Z."/>
            <person name="Older C.E."/>
            <person name="Griffin M.J."/>
            <person name="Waldbieser G.C."/>
            <person name="Chow A.M."/>
            <person name="Medina Silva I."/>
            <person name="Anenson K.M."/>
            <person name="Garcia J.C."/>
            <person name="LaFrentz B.R."/>
            <person name="Slavic D."/>
            <person name="Toohey-Kurth K.L."/>
            <person name="Yant P."/>
            <person name="Fritz H.M."/>
            <person name="Henderson E."/>
            <person name="McDowall R."/>
            <person name="Cai H."/>
            <person name="Adikson M."/>
            <person name="Soto E."/>
        </authorList>
    </citation>
    <scope>NUCLEOTIDE SEQUENCE [LARGE SCALE GENOMIC DNA]</scope>
    <source>
        <strain evidence="2 3">R21-91A</strain>
    </source>
</reference>
<dbReference type="Pfam" id="PF05133">
    <property type="entry name" value="SPP1_portal"/>
    <property type="match status" value="1"/>
</dbReference>
<evidence type="ECO:0000313" key="2">
    <source>
        <dbReference type="EMBL" id="WYC67269.1"/>
    </source>
</evidence>
<evidence type="ECO:0000313" key="3">
    <source>
        <dbReference type="Proteomes" id="UP001456368"/>
    </source>
</evidence>